<dbReference type="PANTHER" id="PTHR22891">
    <property type="entry name" value="EUKARYOTIC TRANSLATION INITIATION FACTOR 2C"/>
    <property type="match status" value="1"/>
</dbReference>
<dbReference type="Gene3D" id="3.30.420.10">
    <property type="entry name" value="Ribonuclease H-like superfamily/Ribonuclease H"/>
    <property type="match status" value="1"/>
</dbReference>
<gene>
    <name evidence="2" type="ORF">LAZ67_1003294</name>
</gene>
<sequence length="269" mass="30621">MGADVNHPAPGDVITPSIAAVVGSIDSHLFRYIPEVRLQTRNQKLQSRLEIIQDLCEMTKALLKAYYKNIAKKPQAILFFRDGVSEGQFQEVLRDELAEIKRACAKLSKEKDPYNPTITFVVVQKRHHARFKPEDLRRGRGRCGNIPQGTTIDTAITHPHNFDYYQCSHLGIQGTSRPTKYVVLHDENKFTSDEMQEMTNFLCHTFSRCNSSISLVAPAQYAHLVAFRAKEHLSTCNTDTKLGEDNVIPKEMLEAITLRDPILRTMYFV</sequence>
<evidence type="ECO:0000313" key="3">
    <source>
        <dbReference type="Proteomes" id="UP001235939"/>
    </source>
</evidence>
<dbReference type="Proteomes" id="UP001235939">
    <property type="component" value="Chromosome 01"/>
</dbReference>
<dbReference type="EMBL" id="CP092863">
    <property type="protein sequence ID" value="UYV61068.1"/>
    <property type="molecule type" value="Genomic_DNA"/>
</dbReference>
<evidence type="ECO:0000259" key="1">
    <source>
        <dbReference type="PROSITE" id="PS50822"/>
    </source>
</evidence>
<reference evidence="2 3" key="1">
    <citation type="submission" date="2022-01" db="EMBL/GenBank/DDBJ databases">
        <title>A chromosomal length assembly of Cordylochernes scorpioides.</title>
        <authorList>
            <person name="Zeh D."/>
            <person name="Zeh J."/>
        </authorList>
    </citation>
    <scope>NUCLEOTIDE SEQUENCE [LARGE SCALE GENOMIC DNA]</scope>
    <source>
        <strain evidence="2">IN4F17</strain>
        <tissue evidence="2">Whole Body</tissue>
    </source>
</reference>
<dbReference type="Pfam" id="PF02171">
    <property type="entry name" value="Piwi"/>
    <property type="match status" value="1"/>
</dbReference>
<keyword evidence="3" id="KW-1185">Reference proteome</keyword>
<dbReference type="InterPro" id="IPR003165">
    <property type="entry name" value="Piwi"/>
</dbReference>
<evidence type="ECO:0000313" key="2">
    <source>
        <dbReference type="EMBL" id="UYV61068.1"/>
    </source>
</evidence>
<organism evidence="2 3">
    <name type="scientific">Cordylochernes scorpioides</name>
    <dbReference type="NCBI Taxonomy" id="51811"/>
    <lineage>
        <taxon>Eukaryota</taxon>
        <taxon>Metazoa</taxon>
        <taxon>Ecdysozoa</taxon>
        <taxon>Arthropoda</taxon>
        <taxon>Chelicerata</taxon>
        <taxon>Arachnida</taxon>
        <taxon>Pseudoscorpiones</taxon>
        <taxon>Cheliferoidea</taxon>
        <taxon>Chernetidae</taxon>
        <taxon>Cordylochernes</taxon>
    </lineage>
</organism>
<accession>A0ABY6JX26</accession>
<dbReference type="InterPro" id="IPR012337">
    <property type="entry name" value="RNaseH-like_sf"/>
</dbReference>
<name>A0ABY6JX26_9ARAC</name>
<dbReference type="PROSITE" id="PS50822">
    <property type="entry name" value="PIWI"/>
    <property type="match status" value="1"/>
</dbReference>
<proteinExistence type="predicted"/>
<dbReference type="SUPFAM" id="SSF53098">
    <property type="entry name" value="Ribonuclease H-like"/>
    <property type="match status" value="1"/>
</dbReference>
<dbReference type="InterPro" id="IPR036397">
    <property type="entry name" value="RNaseH_sf"/>
</dbReference>
<dbReference type="SMART" id="SM00950">
    <property type="entry name" value="Piwi"/>
    <property type="match status" value="1"/>
</dbReference>
<protein>
    <submittedName>
        <fullName evidence="2">AGO2</fullName>
    </submittedName>
</protein>
<feature type="domain" description="Piwi" evidence="1">
    <location>
        <begin position="1"/>
        <end position="234"/>
    </location>
</feature>